<feature type="compositionally biased region" description="Basic and acidic residues" evidence="1">
    <location>
        <begin position="47"/>
        <end position="65"/>
    </location>
</feature>
<dbReference type="EMBL" id="ML735846">
    <property type="protein sequence ID" value="KAE8412118.1"/>
    <property type="molecule type" value="Genomic_DNA"/>
</dbReference>
<protein>
    <submittedName>
        <fullName evidence="2">Uncharacterized protein</fullName>
    </submittedName>
</protein>
<organism evidence="2 3">
    <name type="scientific">Aspergillus pseudocaelatus</name>
    <dbReference type="NCBI Taxonomy" id="1825620"/>
    <lineage>
        <taxon>Eukaryota</taxon>
        <taxon>Fungi</taxon>
        <taxon>Dikarya</taxon>
        <taxon>Ascomycota</taxon>
        <taxon>Pezizomycotina</taxon>
        <taxon>Eurotiomycetes</taxon>
        <taxon>Eurotiomycetidae</taxon>
        <taxon>Eurotiales</taxon>
        <taxon>Aspergillaceae</taxon>
        <taxon>Aspergillus</taxon>
        <taxon>Aspergillus subgen. Circumdati</taxon>
    </lineage>
</organism>
<keyword evidence="3" id="KW-1185">Reference proteome</keyword>
<evidence type="ECO:0000256" key="1">
    <source>
        <dbReference type="SAM" id="MobiDB-lite"/>
    </source>
</evidence>
<accession>A0ABQ6W4Q4</accession>
<gene>
    <name evidence="2" type="ORF">BDV36DRAFT_272366</name>
</gene>
<feature type="region of interest" description="Disordered" evidence="1">
    <location>
        <begin position="1"/>
        <end position="65"/>
    </location>
</feature>
<sequence length="65" mass="7161">MYLQCKPVPKKNPKTGDPGLHSHMHHGSLQLKPGSRRLRGETAQALDDTKKMDPSALSKEGREIG</sequence>
<proteinExistence type="predicted"/>
<dbReference type="Proteomes" id="UP000325395">
    <property type="component" value="Unassembled WGS sequence"/>
</dbReference>
<evidence type="ECO:0000313" key="3">
    <source>
        <dbReference type="Proteomes" id="UP000325395"/>
    </source>
</evidence>
<evidence type="ECO:0000313" key="2">
    <source>
        <dbReference type="EMBL" id="KAE8412118.1"/>
    </source>
</evidence>
<reference evidence="2 3" key="1">
    <citation type="submission" date="2019-04" db="EMBL/GenBank/DDBJ databases">
        <authorList>
            <consortium name="DOE Joint Genome Institute"/>
            <person name="Mondo S."/>
            <person name="Kjaerbolling I."/>
            <person name="Vesth T."/>
            <person name="Frisvad J.C."/>
            <person name="Nybo J.L."/>
            <person name="Theobald S."/>
            <person name="Kildgaard S."/>
            <person name="Isbrandt T."/>
            <person name="Kuo A."/>
            <person name="Sato A."/>
            <person name="Lyhne E.K."/>
            <person name="Kogle M.E."/>
            <person name="Wiebenga A."/>
            <person name="Kun R.S."/>
            <person name="Lubbers R.J."/>
            <person name="Makela M.R."/>
            <person name="Barry K."/>
            <person name="Chovatia M."/>
            <person name="Clum A."/>
            <person name="Daum C."/>
            <person name="Haridas S."/>
            <person name="He G."/>
            <person name="LaButti K."/>
            <person name="Lipzen A."/>
            <person name="Riley R."/>
            <person name="Salamov A."/>
            <person name="Simmons B.A."/>
            <person name="Magnuson J.K."/>
            <person name="Henrissat B."/>
            <person name="Mortensen U.H."/>
            <person name="Larsen T.O."/>
            <person name="Devries R.P."/>
            <person name="Grigoriev I.V."/>
            <person name="Machida M."/>
            <person name="Baker S.E."/>
            <person name="Andersen M.R."/>
            <person name="Cantor M.N."/>
            <person name="Hua S.X."/>
        </authorList>
    </citation>
    <scope>NUCLEOTIDE SEQUENCE [LARGE SCALE GENOMIC DNA]</scope>
    <source>
        <strain evidence="2 3">CBS 117616</strain>
    </source>
</reference>
<name>A0ABQ6W4Q4_9EURO</name>